<dbReference type="EMBL" id="JAMYWD010000008">
    <property type="protein sequence ID" value="KAJ4963810.1"/>
    <property type="molecule type" value="Genomic_DNA"/>
</dbReference>
<evidence type="ECO:0000256" key="1">
    <source>
        <dbReference type="SAM" id="MobiDB-lite"/>
    </source>
</evidence>
<organism evidence="2 3">
    <name type="scientific">Protea cynaroides</name>
    <dbReference type="NCBI Taxonomy" id="273540"/>
    <lineage>
        <taxon>Eukaryota</taxon>
        <taxon>Viridiplantae</taxon>
        <taxon>Streptophyta</taxon>
        <taxon>Embryophyta</taxon>
        <taxon>Tracheophyta</taxon>
        <taxon>Spermatophyta</taxon>
        <taxon>Magnoliopsida</taxon>
        <taxon>Proteales</taxon>
        <taxon>Proteaceae</taxon>
        <taxon>Protea</taxon>
    </lineage>
</organism>
<feature type="region of interest" description="Disordered" evidence="1">
    <location>
        <begin position="184"/>
        <end position="240"/>
    </location>
</feature>
<evidence type="ECO:0000313" key="2">
    <source>
        <dbReference type="EMBL" id="KAJ4963810.1"/>
    </source>
</evidence>
<keyword evidence="3" id="KW-1185">Reference proteome</keyword>
<protein>
    <submittedName>
        <fullName evidence="2">Uncharacterized protein</fullName>
    </submittedName>
</protein>
<gene>
    <name evidence="2" type="ORF">NE237_023749</name>
</gene>
<feature type="region of interest" description="Disordered" evidence="1">
    <location>
        <begin position="148"/>
        <end position="169"/>
    </location>
</feature>
<dbReference type="Proteomes" id="UP001141806">
    <property type="component" value="Unassembled WGS sequence"/>
</dbReference>
<sequence>MAPANDLQAAAVNFENAVDDVVEDANLEELCRSSPPGPAPCAPPLSNRFDLLEDEEVKSPSAQPDSPPLLGWPYYQSLGDVSPSDCIPAHPSESDPDPSIPSSSLPTLANRELLETSADISPSNPADGPFLVAGLLCWFSDDLSSLDPSSIQPSNHDPNLQHPLQKKTNPQSYSRELDLMDLNQNRPLQKKTNPQSSNRGMTHSGTPRIAKSGLGSAAPRSSSVGHTPYDSRVSNLSRSR</sequence>
<evidence type="ECO:0000313" key="3">
    <source>
        <dbReference type="Proteomes" id="UP001141806"/>
    </source>
</evidence>
<feature type="region of interest" description="Disordered" evidence="1">
    <location>
        <begin position="30"/>
        <end position="105"/>
    </location>
</feature>
<name>A0A9Q0HDH6_9MAGN</name>
<proteinExistence type="predicted"/>
<accession>A0A9Q0HDH6</accession>
<comment type="caution">
    <text evidence="2">The sequence shown here is derived from an EMBL/GenBank/DDBJ whole genome shotgun (WGS) entry which is preliminary data.</text>
</comment>
<feature type="compositionally biased region" description="Polar residues" evidence="1">
    <location>
        <begin position="184"/>
        <end position="205"/>
    </location>
</feature>
<dbReference type="AlphaFoldDB" id="A0A9Q0HDH6"/>
<reference evidence="2" key="1">
    <citation type="journal article" date="2023" name="Plant J.">
        <title>The genome of the king protea, Protea cynaroides.</title>
        <authorList>
            <person name="Chang J."/>
            <person name="Duong T.A."/>
            <person name="Schoeman C."/>
            <person name="Ma X."/>
            <person name="Roodt D."/>
            <person name="Barker N."/>
            <person name="Li Z."/>
            <person name="Van de Peer Y."/>
            <person name="Mizrachi E."/>
        </authorList>
    </citation>
    <scope>NUCLEOTIDE SEQUENCE</scope>
    <source>
        <tissue evidence="2">Young leaves</tissue>
    </source>
</reference>